<feature type="compositionally biased region" description="Low complexity" evidence="1">
    <location>
        <begin position="11"/>
        <end position="27"/>
    </location>
</feature>
<proteinExistence type="predicted"/>
<keyword evidence="3" id="KW-1185">Reference proteome</keyword>
<gene>
    <name evidence="2" type="ORF">ANANG_G00055040</name>
</gene>
<reference evidence="2" key="1">
    <citation type="submission" date="2021-01" db="EMBL/GenBank/DDBJ databases">
        <title>A chromosome-scale assembly of European eel, Anguilla anguilla.</title>
        <authorList>
            <person name="Henkel C."/>
            <person name="Jong-Raadsen S.A."/>
            <person name="Dufour S."/>
            <person name="Weltzien F.-A."/>
            <person name="Palstra A.P."/>
            <person name="Pelster B."/>
            <person name="Spaink H.P."/>
            <person name="Van Den Thillart G.E."/>
            <person name="Jansen H."/>
            <person name="Zahm M."/>
            <person name="Klopp C."/>
            <person name="Cedric C."/>
            <person name="Louis A."/>
            <person name="Berthelot C."/>
            <person name="Parey E."/>
            <person name="Roest Crollius H."/>
            <person name="Montfort J."/>
            <person name="Robinson-Rechavi M."/>
            <person name="Bucao C."/>
            <person name="Bouchez O."/>
            <person name="Gislard M."/>
            <person name="Lluch J."/>
            <person name="Milhes M."/>
            <person name="Lampietro C."/>
            <person name="Lopez Roques C."/>
            <person name="Donnadieu C."/>
            <person name="Braasch I."/>
            <person name="Desvignes T."/>
            <person name="Postlethwait J."/>
            <person name="Bobe J."/>
            <person name="Guiguen Y."/>
            <person name="Dirks R."/>
        </authorList>
    </citation>
    <scope>NUCLEOTIDE SEQUENCE</scope>
    <source>
        <strain evidence="2">Tag_6206</strain>
        <tissue evidence="2">Liver</tissue>
    </source>
</reference>
<dbReference type="EMBL" id="JAFIRN010000003">
    <property type="protein sequence ID" value="KAG5851747.1"/>
    <property type="molecule type" value="Genomic_DNA"/>
</dbReference>
<comment type="caution">
    <text evidence="2">The sequence shown here is derived from an EMBL/GenBank/DDBJ whole genome shotgun (WGS) entry which is preliminary data.</text>
</comment>
<feature type="compositionally biased region" description="Low complexity" evidence="1">
    <location>
        <begin position="41"/>
        <end position="66"/>
    </location>
</feature>
<protein>
    <submittedName>
        <fullName evidence="2">Uncharacterized protein</fullName>
    </submittedName>
</protein>
<feature type="non-terminal residue" evidence="2">
    <location>
        <position position="84"/>
    </location>
</feature>
<sequence>MADERQPQDSGPQWVPPGAQGQAPPAGHSENGYSSYRSCQPGEGPASGPTSGPASGPASGSASYSATKENGFNGDMTGGHVVTA</sequence>
<evidence type="ECO:0000313" key="3">
    <source>
        <dbReference type="Proteomes" id="UP001044222"/>
    </source>
</evidence>
<organism evidence="2 3">
    <name type="scientific">Anguilla anguilla</name>
    <name type="common">European freshwater eel</name>
    <name type="synonym">Muraena anguilla</name>
    <dbReference type="NCBI Taxonomy" id="7936"/>
    <lineage>
        <taxon>Eukaryota</taxon>
        <taxon>Metazoa</taxon>
        <taxon>Chordata</taxon>
        <taxon>Craniata</taxon>
        <taxon>Vertebrata</taxon>
        <taxon>Euteleostomi</taxon>
        <taxon>Actinopterygii</taxon>
        <taxon>Neopterygii</taxon>
        <taxon>Teleostei</taxon>
        <taxon>Anguilliformes</taxon>
        <taxon>Anguillidae</taxon>
        <taxon>Anguilla</taxon>
    </lineage>
</organism>
<name>A0A9D3MMT3_ANGAN</name>
<evidence type="ECO:0000313" key="2">
    <source>
        <dbReference type="EMBL" id="KAG5851747.1"/>
    </source>
</evidence>
<evidence type="ECO:0000256" key="1">
    <source>
        <dbReference type="SAM" id="MobiDB-lite"/>
    </source>
</evidence>
<accession>A0A9D3MMT3</accession>
<dbReference type="AlphaFoldDB" id="A0A9D3MMT3"/>
<dbReference type="Proteomes" id="UP001044222">
    <property type="component" value="Unassembled WGS sequence"/>
</dbReference>
<feature type="region of interest" description="Disordered" evidence="1">
    <location>
        <begin position="1"/>
        <end position="84"/>
    </location>
</feature>